<evidence type="ECO:0000256" key="3">
    <source>
        <dbReference type="ARBA" id="ARBA00022741"/>
    </source>
</evidence>
<dbReference type="NCBIfam" id="NF003810">
    <property type="entry name" value="PRK05399.1"/>
    <property type="match status" value="1"/>
</dbReference>
<evidence type="ECO:0000313" key="12">
    <source>
        <dbReference type="EMBL" id="AHG88440.1"/>
    </source>
</evidence>
<dbReference type="Pfam" id="PF00488">
    <property type="entry name" value="MutS_V"/>
    <property type="match status" value="1"/>
</dbReference>
<dbReference type="InterPro" id="IPR045076">
    <property type="entry name" value="MutS"/>
</dbReference>
<dbReference type="InterPro" id="IPR027417">
    <property type="entry name" value="P-loop_NTPase"/>
</dbReference>
<dbReference type="GO" id="GO:0003684">
    <property type="term" value="F:damaged DNA binding"/>
    <property type="evidence" value="ECO:0007669"/>
    <property type="project" value="UniProtKB-UniRule"/>
</dbReference>
<dbReference type="InterPro" id="IPR007861">
    <property type="entry name" value="DNA_mismatch_repair_MutS_clamp"/>
</dbReference>
<evidence type="ECO:0000256" key="9">
    <source>
        <dbReference type="HAMAP-Rule" id="MF_00096"/>
    </source>
</evidence>
<evidence type="ECO:0000256" key="2">
    <source>
        <dbReference type="ARBA" id="ARBA00021982"/>
    </source>
</evidence>
<evidence type="ECO:0000256" key="4">
    <source>
        <dbReference type="ARBA" id="ARBA00022763"/>
    </source>
</evidence>
<dbReference type="FunCoup" id="W0RDN4">
    <property type="interactions" value="447"/>
</dbReference>
<dbReference type="SUPFAM" id="SSF55271">
    <property type="entry name" value="DNA repair protein MutS, domain I"/>
    <property type="match status" value="1"/>
</dbReference>
<feature type="binding site" evidence="9">
    <location>
        <begin position="630"/>
        <end position="637"/>
    </location>
    <ligand>
        <name>ATP</name>
        <dbReference type="ChEBI" id="CHEBI:30616"/>
    </ligand>
</feature>
<dbReference type="InterPro" id="IPR036678">
    <property type="entry name" value="MutS_con_dom_sf"/>
</dbReference>
<dbReference type="InterPro" id="IPR016151">
    <property type="entry name" value="DNA_mismatch_repair_MutS_N"/>
</dbReference>
<evidence type="ECO:0000259" key="11">
    <source>
        <dbReference type="PROSITE" id="PS00486"/>
    </source>
</evidence>
<sequence length="897" mass="96992">MQQYREIKARHQGSILFFRMGDFYETFEDDAVLASRVLGLTLTSRNNGGASDVPLAGVPVKAVNEYVRRLVARGYRVAICEQVEDPRLAKGIVRREVIETVTPGAAFSDDLLDCTRNNFLCAVRPAPGALAVAAADVSTGELRLATVPSGDADALLARLAPREVLLPKGGETTQWRAMDGALVTEREAWEFDPAMARDDLARQYGVLSLDGLGIGAEDEAALGAAGALLRYLRELQPGGVPHLARPIVERAGGAMPLDEMTRRNLELVESLRPGVDNDRAGTLLGVLDRTQTPMGTRLLRQWILAPLTRREDIDMRLDAVAATAGDAIGRATLREALDGVRDVERLASKAAAGRATPRELRALGDSLGRLPAVHGALERVIGTRDSGLGTRVPDESRVPSPESRLTVIAAAWDDCGELCAEVTRALVERPPLQLGDESTIATGVDTELDDLRALRDGGKDAIAEIQAAERERTGIQSLKVGYNKVFGYFIEISNAHRERVPDDYQRRQTLTNGERYVTPDLKAYEEKVLGAAERIEARERELFESLRACVGREIARLQRVAGALAELDVLAALAEVAEREGYVRPTLTDGYDLEIVAGRHPVVERMMAREKFIPNDVTLTQDARLVILTGPNMAGKSTILRQVGLVVLMAQMGSFVPASRATIGLVDRLFTRVGASDNLVRGQSTFMVEMTETSAILNTATARSLVLLDEIGRGTSTYDGVSIAWSVSEHLHDHVGCKTIFATHYHELVQLAEELPAVRNFTVAVREVGDQVLFLHRLVPGGADRSYGIEVGRLAGLPAPVIARAKEVLALLEGDAATMAESLGRVPAAGKRSRRRAPPADQLALFASAPPAAAPNVVPPPPHPVVEALRATDPNHVTPMQALELLARLRAQIHADA</sequence>
<dbReference type="Gene3D" id="6.10.140.430">
    <property type="match status" value="1"/>
</dbReference>
<dbReference type="eggNOG" id="COG0249">
    <property type="taxonomic scope" value="Bacteria"/>
</dbReference>
<evidence type="ECO:0000256" key="7">
    <source>
        <dbReference type="ARBA" id="ARBA00023204"/>
    </source>
</evidence>
<dbReference type="PROSITE" id="PS00486">
    <property type="entry name" value="DNA_MISMATCH_REPAIR_2"/>
    <property type="match status" value="1"/>
</dbReference>
<dbReference type="GO" id="GO:0005524">
    <property type="term" value="F:ATP binding"/>
    <property type="evidence" value="ECO:0007669"/>
    <property type="project" value="UniProtKB-UniRule"/>
</dbReference>
<dbReference type="Gene3D" id="3.30.420.110">
    <property type="entry name" value="MutS, connector domain"/>
    <property type="match status" value="1"/>
</dbReference>
<dbReference type="HOGENOM" id="CLU_002472_3_1_0"/>
<dbReference type="HAMAP" id="MF_00096">
    <property type="entry name" value="MutS"/>
    <property type="match status" value="1"/>
</dbReference>
<dbReference type="PATRIC" id="fig|861299.3.peg.917"/>
<dbReference type="InterPro" id="IPR017261">
    <property type="entry name" value="DNA_mismatch_repair_MutS/MSH"/>
</dbReference>
<protein>
    <recommendedName>
        <fullName evidence="2 9">DNA mismatch repair protein MutS</fullName>
    </recommendedName>
</protein>
<dbReference type="InterPro" id="IPR005748">
    <property type="entry name" value="DNA_mismatch_repair_MutS"/>
</dbReference>
<dbReference type="CDD" id="cd03284">
    <property type="entry name" value="ABC_MutS1"/>
    <property type="match status" value="1"/>
</dbReference>
<dbReference type="InterPro" id="IPR007695">
    <property type="entry name" value="DNA_mismatch_repair_MutS-lik_N"/>
</dbReference>
<dbReference type="Proteomes" id="UP000019151">
    <property type="component" value="Chromosome"/>
</dbReference>
<dbReference type="SUPFAM" id="SSF53150">
    <property type="entry name" value="DNA repair protein MutS, domain II"/>
    <property type="match status" value="1"/>
</dbReference>
<dbReference type="Pfam" id="PF05192">
    <property type="entry name" value="MutS_III"/>
    <property type="match status" value="1"/>
</dbReference>
<dbReference type="Pfam" id="PF05188">
    <property type="entry name" value="MutS_II"/>
    <property type="match status" value="1"/>
</dbReference>
<dbReference type="InterPro" id="IPR007860">
    <property type="entry name" value="DNA_mmatch_repair_MutS_con_dom"/>
</dbReference>
<dbReference type="PANTHER" id="PTHR11361:SF34">
    <property type="entry name" value="DNA MISMATCH REPAIR PROTEIN MSH1, MITOCHONDRIAL"/>
    <property type="match status" value="1"/>
</dbReference>
<dbReference type="OrthoDB" id="9802448at2"/>
<dbReference type="SUPFAM" id="SSF48334">
    <property type="entry name" value="DNA repair protein MutS, domain III"/>
    <property type="match status" value="1"/>
</dbReference>
<proteinExistence type="inferred from homology"/>
<evidence type="ECO:0000256" key="1">
    <source>
        <dbReference type="ARBA" id="ARBA00006271"/>
    </source>
</evidence>
<dbReference type="Pfam" id="PF01624">
    <property type="entry name" value="MutS_I"/>
    <property type="match status" value="1"/>
</dbReference>
<accession>W0RDN4</accession>
<dbReference type="Pfam" id="PF05190">
    <property type="entry name" value="MutS_IV"/>
    <property type="match status" value="1"/>
</dbReference>
<organism evidence="12 13">
    <name type="scientific">Gemmatirosa kalamazoonensis</name>
    <dbReference type="NCBI Taxonomy" id="861299"/>
    <lineage>
        <taxon>Bacteria</taxon>
        <taxon>Pseudomonadati</taxon>
        <taxon>Gemmatimonadota</taxon>
        <taxon>Gemmatimonadia</taxon>
        <taxon>Gemmatimonadales</taxon>
        <taxon>Gemmatimonadaceae</taxon>
        <taxon>Gemmatirosa</taxon>
    </lineage>
</organism>
<reference evidence="12 13" key="1">
    <citation type="journal article" date="2014" name="Genome Announc.">
        <title>Genome Sequence and Methylome of Soil Bacterium Gemmatirosa kalamazoonensis KBS708T, a Member of the Rarely Cultivated Gemmatimonadetes Phylum.</title>
        <authorList>
            <person name="Debruyn J.M."/>
            <person name="Radosevich M."/>
            <person name="Wommack K.E."/>
            <person name="Polson S.W."/>
            <person name="Hauser L.J."/>
            <person name="Fawaz M.N."/>
            <person name="Korlach J."/>
            <person name="Tsai Y.C."/>
        </authorList>
    </citation>
    <scope>NUCLEOTIDE SEQUENCE [LARGE SCALE GENOMIC DNA]</scope>
    <source>
        <strain evidence="12 13">KBS708</strain>
    </source>
</reference>
<dbReference type="KEGG" id="gba:J421_0903"/>
<dbReference type="STRING" id="861299.J421_0903"/>
<dbReference type="Gene3D" id="3.40.1170.10">
    <property type="entry name" value="DNA repair protein MutS, domain I"/>
    <property type="match status" value="1"/>
</dbReference>
<name>W0RDN4_9BACT</name>
<gene>
    <name evidence="9" type="primary">mutS</name>
    <name evidence="12" type="ORF">J421_0903</name>
</gene>
<comment type="similarity">
    <text evidence="1 9 10">Belongs to the DNA mismatch repair MutS family.</text>
</comment>
<dbReference type="FunFam" id="3.40.50.300:FF:000870">
    <property type="entry name" value="MutS protein homolog 4"/>
    <property type="match status" value="1"/>
</dbReference>
<evidence type="ECO:0000256" key="10">
    <source>
        <dbReference type="RuleBase" id="RU003756"/>
    </source>
</evidence>
<keyword evidence="3 9" id="KW-0547">Nucleotide-binding</keyword>
<evidence type="ECO:0000313" key="13">
    <source>
        <dbReference type="Proteomes" id="UP000019151"/>
    </source>
</evidence>
<feature type="domain" description="DNA mismatch repair proteins mutS family" evidence="11">
    <location>
        <begin position="704"/>
        <end position="720"/>
    </location>
</feature>
<comment type="function">
    <text evidence="8 9">This protein is involved in the repair of mismatches in DNA. It is possible that it carries out the mismatch recognition step. This protein has a weak ATPase activity.</text>
</comment>
<dbReference type="PANTHER" id="PTHR11361">
    <property type="entry name" value="DNA MISMATCH REPAIR PROTEIN MUTS FAMILY MEMBER"/>
    <property type="match status" value="1"/>
</dbReference>
<dbReference type="InterPro" id="IPR007696">
    <property type="entry name" value="DNA_mismatch_repair_MutS_core"/>
</dbReference>
<dbReference type="GO" id="GO:0030983">
    <property type="term" value="F:mismatched DNA binding"/>
    <property type="evidence" value="ECO:0007669"/>
    <property type="project" value="InterPro"/>
</dbReference>
<dbReference type="SUPFAM" id="SSF52540">
    <property type="entry name" value="P-loop containing nucleoside triphosphate hydrolases"/>
    <property type="match status" value="1"/>
</dbReference>
<dbReference type="InterPro" id="IPR000432">
    <property type="entry name" value="DNA_mismatch_repair_MutS_C"/>
</dbReference>
<dbReference type="Gene3D" id="1.10.1420.10">
    <property type="match status" value="2"/>
</dbReference>
<dbReference type="EMBL" id="CP007128">
    <property type="protein sequence ID" value="AHG88440.1"/>
    <property type="molecule type" value="Genomic_DNA"/>
</dbReference>
<dbReference type="PIRSF" id="PIRSF037677">
    <property type="entry name" value="DNA_mis_repair_Msh6"/>
    <property type="match status" value="1"/>
</dbReference>
<dbReference type="InterPro" id="IPR036187">
    <property type="entry name" value="DNA_mismatch_repair_MutS_sf"/>
</dbReference>
<dbReference type="Gene3D" id="3.40.50.300">
    <property type="entry name" value="P-loop containing nucleotide triphosphate hydrolases"/>
    <property type="match status" value="1"/>
</dbReference>
<keyword evidence="7 9" id="KW-0234">DNA repair</keyword>
<dbReference type="AlphaFoldDB" id="W0RDN4"/>
<evidence type="ECO:0000256" key="6">
    <source>
        <dbReference type="ARBA" id="ARBA00023125"/>
    </source>
</evidence>
<dbReference type="NCBIfam" id="TIGR01070">
    <property type="entry name" value="mutS1"/>
    <property type="match status" value="1"/>
</dbReference>
<dbReference type="GO" id="GO:0140664">
    <property type="term" value="F:ATP-dependent DNA damage sensor activity"/>
    <property type="evidence" value="ECO:0007669"/>
    <property type="project" value="InterPro"/>
</dbReference>
<keyword evidence="4 9" id="KW-0227">DNA damage</keyword>
<evidence type="ECO:0000256" key="8">
    <source>
        <dbReference type="ARBA" id="ARBA00024647"/>
    </source>
</evidence>
<keyword evidence="13" id="KW-1185">Reference proteome</keyword>
<evidence type="ECO:0000256" key="5">
    <source>
        <dbReference type="ARBA" id="ARBA00022840"/>
    </source>
</evidence>
<dbReference type="SMART" id="SM00534">
    <property type="entry name" value="MUTSac"/>
    <property type="match status" value="1"/>
</dbReference>
<keyword evidence="5 9" id="KW-0067">ATP-binding</keyword>
<dbReference type="GO" id="GO:0005829">
    <property type="term" value="C:cytosol"/>
    <property type="evidence" value="ECO:0007669"/>
    <property type="project" value="TreeGrafter"/>
</dbReference>
<dbReference type="GO" id="GO:0006298">
    <property type="term" value="P:mismatch repair"/>
    <property type="evidence" value="ECO:0007669"/>
    <property type="project" value="UniProtKB-UniRule"/>
</dbReference>
<dbReference type="SMART" id="SM00533">
    <property type="entry name" value="MUTSd"/>
    <property type="match status" value="1"/>
</dbReference>
<keyword evidence="6 9" id="KW-0238">DNA-binding</keyword>
<dbReference type="InParanoid" id="W0RDN4"/>